<keyword evidence="3" id="KW-0732">Signal</keyword>
<dbReference type="SUPFAM" id="SSF52743">
    <property type="entry name" value="Subtilisin-like"/>
    <property type="match status" value="1"/>
</dbReference>
<organism evidence="5 6">
    <name type="scientific">Vicia faba</name>
    <name type="common">Broad bean</name>
    <name type="synonym">Faba vulgaris</name>
    <dbReference type="NCBI Taxonomy" id="3906"/>
    <lineage>
        <taxon>Eukaryota</taxon>
        <taxon>Viridiplantae</taxon>
        <taxon>Streptophyta</taxon>
        <taxon>Embryophyta</taxon>
        <taxon>Tracheophyta</taxon>
        <taxon>Spermatophyta</taxon>
        <taxon>Magnoliopsida</taxon>
        <taxon>eudicotyledons</taxon>
        <taxon>Gunneridae</taxon>
        <taxon>Pentapetalae</taxon>
        <taxon>rosids</taxon>
        <taxon>fabids</taxon>
        <taxon>Fabales</taxon>
        <taxon>Fabaceae</taxon>
        <taxon>Papilionoideae</taxon>
        <taxon>50 kb inversion clade</taxon>
        <taxon>NPAAA clade</taxon>
        <taxon>Hologalegina</taxon>
        <taxon>IRL clade</taxon>
        <taxon>Fabeae</taxon>
        <taxon>Vicia</taxon>
    </lineage>
</organism>
<proteinExistence type="inferred from homology"/>
<dbReference type="Pfam" id="PF00082">
    <property type="entry name" value="Peptidase_S8"/>
    <property type="match status" value="1"/>
</dbReference>
<dbReference type="Gene3D" id="3.40.50.200">
    <property type="entry name" value="Peptidase S8/S53 domain"/>
    <property type="match status" value="1"/>
</dbReference>
<evidence type="ECO:0000259" key="4">
    <source>
        <dbReference type="Pfam" id="PF00082"/>
    </source>
</evidence>
<dbReference type="GO" id="GO:0006508">
    <property type="term" value="P:proteolysis"/>
    <property type="evidence" value="ECO:0007669"/>
    <property type="project" value="InterPro"/>
</dbReference>
<dbReference type="Proteomes" id="UP001157006">
    <property type="component" value="Chromosome 1L"/>
</dbReference>
<protein>
    <recommendedName>
        <fullName evidence="4">Peptidase S8/S53 domain-containing protein</fullName>
    </recommendedName>
</protein>
<dbReference type="GO" id="GO:0005576">
    <property type="term" value="C:extracellular region"/>
    <property type="evidence" value="ECO:0007669"/>
    <property type="project" value="UniProtKB-SubCell"/>
</dbReference>
<evidence type="ECO:0000256" key="1">
    <source>
        <dbReference type="ARBA" id="ARBA00004613"/>
    </source>
</evidence>
<reference evidence="5 6" key="1">
    <citation type="submission" date="2023-01" db="EMBL/GenBank/DDBJ databases">
        <authorList>
            <person name="Kreplak J."/>
        </authorList>
    </citation>
    <scope>NUCLEOTIDE SEQUENCE [LARGE SCALE GENOMIC DNA]</scope>
</reference>
<dbReference type="InterPro" id="IPR045051">
    <property type="entry name" value="SBT"/>
</dbReference>
<evidence type="ECO:0000313" key="5">
    <source>
        <dbReference type="EMBL" id="CAI8589225.1"/>
    </source>
</evidence>
<accession>A0AAV0YSY3</accession>
<dbReference type="PANTHER" id="PTHR10795">
    <property type="entry name" value="PROPROTEIN CONVERTASE SUBTILISIN/KEXIN"/>
    <property type="match status" value="1"/>
</dbReference>
<dbReference type="InterPro" id="IPR036852">
    <property type="entry name" value="Peptidase_S8/S53_dom_sf"/>
</dbReference>
<evidence type="ECO:0000256" key="2">
    <source>
        <dbReference type="ARBA" id="ARBA00011073"/>
    </source>
</evidence>
<keyword evidence="6" id="KW-1185">Reference proteome</keyword>
<dbReference type="InterPro" id="IPR000209">
    <property type="entry name" value="Peptidase_S8/S53_dom"/>
</dbReference>
<evidence type="ECO:0000313" key="6">
    <source>
        <dbReference type="Proteomes" id="UP001157006"/>
    </source>
</evidence>
<evidence type="ECO:0000256" key="3">
    <source>
        <dbReference type="ARBA" id="ARBA00022729"/>
    </source>
</evidence>
<sequence length="132" mass="14956">MIEPGLNNLACHISLDNCTQQFNIISGTSMSCPHLNGIVWLLKNSLPNWSPTDIKSATMTTANKVNLHGKGILDQRLLPTDVFVTGARHVNPLKEHDSRLVYDIETNDYIPYLCILNYIDKQVRLIFQHKVK</sequence>
<comment type="subcellular location">
    <subcellularLocation>
        <location evidence="1">Secreted</location>
    </subcellularLocation>
</comment>
<comment type="similarity">
    <text evidence="2">Belongs to the peptidase S8 family.</text>
</comment>
<dbReference type="GO" id="GO:0004252">
    <property type="term" value="F:serine-type endopeptidase activity"/>
    <property type="evidence" value="ECO:0007669"/>
    <property type="project" value="InterPro"/>
</dbReference>
<feature type="domain" description="Peptidase S8/S53" evidence="4">
    <location>
        <begin position="11"/>
        <end position="65"/>
    </location>
</feature>
<gene>
    <name evidence="5" type="ORF">VFH_I383840</name>
</gene>
<name>A0AAV0YSY3_VICFA</name>
<dbReference type="AlphaFoldDB" id="A0AAV0YSY3"/>
<dbReference type="EMBL" id="OX451736">
    <property type="protein sequence ID" value="CAI8589225.1"/>
    <property type="molecule type" value="Genomic_DNA"/>
</dbReference>